<feature type="DNA-binding region" description="H-T-H motif" evidence="4">
    <location>
        <begin position="37"/>
        <end position="56"/>
    </location>
</feature>
<protein>
    <submittedName>
        <fullName evidence="6">TetR family transcriptional regulator</fullName>
    </submittedName>
</protein>
<dbReference type="Pfam" id="PF00440">
    <property type="entry name" value="TetR_N"/>
    <property type="match status" value="1"/>
</dbReference>
<dbReference type="Proteomes" id="UP000264036">
    <property type="component" value="Unassembled WGS sequence"/>
</dbReference>
<comment type="caution">
    <text evidence="6">The sequence shown here is derived from an EMBL/GenBank/DDBJ whole genome shotgun (WGS) entry which is preliminary data.</text>
</comment>
<evidence type="ECO:0000256" key="2">
    <source>
        <dbReference type="ARBA" id="ARBA00023125"/>
    </source>
</evidence>
<proteinExistence type="predicted"/>
<sequence>MTIAKSVKTRRRGAKLEQAIIEVAWDRLIEHGYASLTMEMVASAAHTSRSVLARRWNSKAALVLAAIKYQLSRHPPQVPDRGDVREELLEYLQRLGNFAPIFTTVNALLSNDLFRKAFATPEEVRRALSAGKTDNLSVILDRAVARNEIDPDKLIPPVKTLVRDLLRHHVMMHRAAPSEQLRVVWVDSIFLPLVRRA</sequence>
<evidence type="ECO:0000256" key="1">
    <source>
        <dbReference type="ARBA" id="ARBA00023015"/>
    </source>
</evidence>
<dbReference type="GO" id="GO:0003700">
    <property type="term" value="F:DNA-binding transcription factor activity"/>
    <property type="evidence" value="ECO:0007669"/>
    <property type="project" value="TreeGrafter"/>
</dbReference>
<dbReference type="Gene3D" id="1.10.10.60">
    <property type="entry name" value="Homeodomain-like"/>
    <property type="match status" value="1"/>
</dbReference>
<dbReference type="GO" id="GO:0000976">
    <property type="term" value="F:transcription cis-regulatory region binding"/>
    <property type="evidence" value="ECO:0007669"/>
    <property type="project" value="TreeGrafter"/>
</dbReference>
<evidence type="ECO:0000259" key="5">
    <source>
        <dbReference type="PROSITE" id="PS50977"/>
    </source>
</evidence>
<keyword evidence="3" id="KW-0804">Transcription</keyword>
<evidence type="ECO:0000256" key="3">
    <source>
        <dbReference type="ARBA" id="ARBA00023163"/>
    </source>
</evidence>
<gene>
    <name evidence="6" type="ORF">DD666_10270</name>
</gene>
<dbReference type="InterPro" id="IPR011075">
    <property type="entry name" value="TetR_C"/>
</dbReference>
<dbReference type="SUPFAM" id="SSF48498">
    <property type="entry name" value="Tetracyclin repressor-like, C-terminal domain"/>
    <property type="match status" value="1"/>
</dbReference>
<dbReference type="PANTHER" id="PTHR30055:SF148">
    <property type="entry name" value="TETR-FAMILY TRANSCRIPTIONAL REGULATOR"/>
    <property type="match status" value="1"/>
</dbReference>
<evidence type="ECO:0000313" key="7">
    <source>
        <dbReference type="Proteomes" id="UP000264036"/>
    </source>
</evidence>
<organism evidence="6 7">
    <name type="scientific">Advenella kashmirensis</name>
    <dbReference type="NCBI Taxonomy" id="310575"/>
    <lineage>
        <taxon>Bacteria</taxon>
        <taxon>Pseudomonadati</taxon>
        <taxon>Pseudomonadota</taxon>
        <taxon>Betaproteobacteria</taxon>
        <taxon>Burkholderiales</taxon>
        <taxon>Alcaligenaceae</taxon>
    </lineage>
</organism>
<keyword evidence="2 4" id="KW-0238">DNA-binding</keyword>
<dbReference type="AlphaFoldDB" id="A0A356LFM6"/>
<keyword evidence="1" id="KW-0805">Transcription regulation</keyword>
<accession>A0A356LFM6</accession>
<dbReference type="InterPro" id="IPR001647">
    <property type="entry name" value="HTH_TetR"/>
</dbReference>
<dbReference type="InterPro" id="IPR009057">
    <property type="entry name" value="Homeodomain-like_sf"/>
</dbReference>
<evidence type="ECO:0000313" key="6">
    <source>
        <dbReference type="EMBL" id="HBP29787.1"/>
    </source>
</evidence>
<dbReference type="PROSITE" id="PS50977">
    <property type="entry name" value="HTH_TETR_2"/>
    <property type="match status" value="1"/>
</dbReference>
<dbReference type="EMBL" id="DOEK01000027">
    <property type="protein sequence ID" value="HBP29787.1"/>
    <property type="molecule type" value="Genomic_DNA"/>
</dbReference>
<dbReference type="SUPFAM" id="SSF46689">
    <property type="entry name" value="Homeodomain-like"/>
    <property type="match status" value="1"/>
</dbReference>
<dbReference type="InterPro" id="IPR036271">
    <property type="entry name" value="Tet_transcr_reg_TetR-rel_C_sf"/>
</dbReference>
<dbReference type="PANTHER" id="PTHR30055">
    <property type="entry name" value="HTH-TYPE TRANSCRIPTIONAL REGULATOR RUTR"/>
    <property type="match status" value="1"/>
</dbReference>
<feature type="domain" description="HTH tetR-type" evidence="5">
    <location>
        <begin position="14"/>
        <end position="74"/>
    </location>
</feature>
<dbReference type="Gene3D" id="1.10.357.10">
    <property type="entry name" value="Tetracycline Repressor, domain 2"/>
    <property type="match status" value="1"/>
</dbReference>
<name>A0A356LFM6_9BURK</name>
<reference evidence="6 7" key="1">
    <citation type="journal article" date="2018" name="Nat. Biotechnol.">
        <title>A standardized bacterial taxonomy based on genome phylogeny substantially revises the tree of life.</title>
        <authorList>
            <person name="Parks D.H."/>
            <person name="Chuvochina M."/>
            <person name="Waite D.W."/>
            <person name="Rinke C."/>
            <person name="Skarshewski A."/>
            <person name="Chaumeil P.A."/>
            <person name="Hugenholtz P."/>
        </authorList>
    </citation>
    <scope>NUCLEOTIDE SEQUENCE [LARGE SCALE GENOMIC DNA]</scope>
    <source>
        <strain evidence="6">UBA10707</strain>
    </source>
</reference>
<evidence type="ECO:0000256" key="4">
    <source>
        <dbReference type="PROSITE-ProRule" id="PRU00335"/>
    </source>
</evidence>
<dbReference type="InterPro" id="IPR050109">
    <property type="entry name" value="HTH-type_TetR-like_transc_reg"/>
</dbReference>
<dbReference type="Pfam" id="PF16859">
    <property type="entry name" value="TetR_C_11"/>
    <property type="match status" value="1"/>
</dbReference>